<dbReference type="CDD" id="cd07302">
    <property type="entry name" value="CHD"/>
    <property type="match status" value="1"/>
</dbReference>
<dbReference type="RefSeq" id="WP_379897754.1">
    <property type="nucleotide sequence ID" value="NZ_JBHRTR010000005.1"/>
</dbReference>
<feature type="transmembrane region" description="Helical" evidence="1">
    <location>
        <begin position="104"/>
        <end position="123"/>
    </location>
</feature>
<comment type="caution">
    <text evidence="3">The sequence shown here is derived from an EMBL/GenBank/DDBJ whole genome shotgun (WGS) entry which is preliminary data.</text>
</comment>
<dbReference type="SMART" id="SM00044">
    <property type="entry name" value="CYCc"/>
    <property type="match status" value="1"/>
</dbReference>
<keyword evidence="1" id="KW-0472">Membrane</keyword>
<feature type="transmembrane region" description="Helical" evidence="1">
    <location>
        <begin position="44"/>
        <end position="63"/>
    </location>
</feature>
<name>A0ABV7KV45_9PROT</name>
<accession>A0ABV7KV45</accession>
<dbReference type="EMBL" id="JBHRTR010000005">
    <property type="protein sequence ID" value="MFC3226005.1"/>
    <property type="molecule type" value="Genomic_DNA"/>
</dbReference>
<dbReference type="Gene3D" id="3.30.70.1230">
    <property type="entry name" value="Nucleotide cyclase"/>
    <property type="match status" value="1"/>
</dbReference>
<dbReference type="Proteomes" id="UP001595528">
    <property type="component" value="Unassembled WGS sequence"/>
</dbReference>
<dbReference type="InterPro" id="IPR001054">
    <property type="entry name" value="A/G_cyclase"/>
</dbReference>
<organism evidence="3 4">
    <name type="scientific">Marinibaculum pumilum</name>
    <dbReference type="NCBI Taxonomy" id="1766165"/>
    <lineage>
        <taxon>Bacteria</taxon>
        <taxon>Pseudomonadati</taxon>
        <taxon>Pseudomonadota</taxon>
        <taxon>Alphaproteobacteria</taxon>
        <taxon>Rhodospirillales</taxon>
        <taxon>Rhodospirillaceae</taxon>
        <taxon>Marinibaculum</taxon>
    </lineage>
</organism>
<dbReference type="PANTHER" id="PTHR43081:SF1">
    <property type="entry name" value="ADENYLATE CYCLASE, TERMINAL-DIFFERENTIATION SPECIFIC"/>
    <property type="match status" value="1"/>
</dbReference>
<evidence type="ECO:0000313" key="4">
    <source>
        <dbReference type="Proteomes" id="UP001595528"/>
    </source>
</evidence>
<dbReference type="InterPro" id="IPR029787">
    <property type="entry name" value="Nucleotide_cyclase"/>
</dbReference>
<reference evidence="4" key="1">
    <citation type="journal article" date="2019" name="Int. J. Syst. Evol. Microbiol.">
        <title>The Global Catalogue of Microorganisms (GCM) 10K type strain sequencing project: providing services to taxonomists for standard genome sequencing and annotation.</title>
        <authorList>
            <consortium name="The Broad Institute Genomics Platform"/>
            <consortium name="The Broad Institute Genome Sequencing Center for Infectious Disease"/>
            <person name="Wu L."/>
            <person name="Ma J."/>
        </authorList>
    </citation>
    <scope>NUCLEOTIDE SEQUENCE [LARGE SCALE GENOMIC DNA]</scope>
    <source>
        <strain evidence="4">KCTC 42964</strain>
    </source>
</reference>
<evidence type="ECO:0000259" key="2">
    <source>
        <dbReference type="PROSITE" id="PS50125"/>
    </source>
</evidence>
<dbReference type="SUPFAM" id="SSF55073">
    <property type="entry name" value="Nucleotide cyclase"/>
    <property type="match status" value="1"/>
</dbReference>
<gene>
    <name evidence="3" type="ORF">ACFOGJ_02110</name>
</gene>
<dbReference type="Pfam" id="PF00211">
    <property type="entry name" value="Guanylate_cyc"/>
    <property type="match status" value="1"/>
</dbReference>
<feature type="domain" description="Guanylate cyclase" evidence="2">
    <location>
        <begin position="254"/>
        <end position="386"/>
    </location>
</feature>
<keyword evidence="1" id="KW-1133">Transmembrane helix</keyword>
<evidence type="ECO:0000313" key="3">
    <source>
        <dbReference type="EMBL" id="MFC3226005.1"/>
    </source>
</evidence>
<keyword evidence="1" id="KW-0812">Transmembrane</keyword>
<dbReference type="InterPro" id="IPR050697">
    <property type="entry name" value="Adenylyl/Guanylyl_Cyclase_3/4"/>
</dbReference>
<sequence>MAADPTGFASEELDGIRLGLRLRLIVLPAAMALVLVLVPWPQSLFYLPILLLICALGYANYRLRCGPAGRPWHSYLFALADAVIICIAVAVPNPLFADPLPVPVVLRFNAAGFLVLIIVMAAFSLSPRLVLFTGLATVAAWTATILLILAQPGVRTDVGRIGGSSTQFSNADILSAMGDPGFVDIGVELQRVVILLLLTLAATEVARRSRAYAVRRSEAVRARSNLERYFPPNLVAELVDSHEPFAVRSDQPAAVLFVDLVGFTRLAERLPPDEMFALLQQLHRILEDVVFQHGGTLNKFLGDGAMITFGTPRAGARDAVAALSCVVDLQAAMAAWNGRRAAAGKPVLRLAVGAHYGPVVLGDVGSERQFEFAVLGDVVNVAARLEEATRSQGCLALVSEALVGRAAAEGGEACQGLLSGFSDPQEIALRGRAERLLARSFGADARSA</sequence>
<proteinExistence type="predicted"/>
<feature type="transmembrane region" description="Helical" evidence="1">
    <location>
        <begin position="75"/>
        <end position="92"/>
    </location>
</feature>
<keyword evidence="4" id="KW-1185">Reference proteome</keyword>
<feature type="transmembrane region" description="Helical" evidence="1">
    <location>
        <begin position="130"/>
        <end position="150"/>
    </location>
</feature>
<protein>
    <submittedName>
        <fullName evidence="3">Adenylate/guanylate cyclase domain-containing protein</fullName>
    </submittedName>
</protein>
<dbReference type="PANTHER" id="PTHR43081">
    <property type="entry name" value="ADENYLATE CYCLASE, TERMINAL-DIFFERENTIATION SPECIFIC-RELATED"/>
    <property type="match status" value="1"/>
</dbReference>
<evidence type="ECO:0000256" key="1">
    <source>
        <dbReference type="SAM" id="Phobius"/>
    </source>
</evidence>
<feature type="transmembrane region" description="Helical" evidence="1">
    <location>
        <begin position="20"/>
        <end position="38"/>
    </location>
</feature>
<dbReference type="PROSITE" id="PS50125">
    <property type="entry name" value="GUANYLATE_CYCLASE_2"/>
    <property type="match status" value="1"/>
</dbReference>